<feature type="transmembrane region" description="Helical" evidence="1">
    <location>
        <begin position="142"/>
        <end position="168"/>
    </location>
</feature>
<feature type="transmembrane region" description="Helical" evidence="1">
    <location>
        <begin position="33"/>
        <end position="53"/>
    </location>
</feature>
<keyword evidence="1" id="KW-1133">Transmembrane helix</keyword>
<dbReference type="Proteomes" id="UP000634529">
    <property type="component" value="Unassembled WGS sequence"/>
</dbReference>
<gene>
    <name evidence="2" type="ORF">IFO66_20025</name>
</gene>
<keyword evidence="1" id="KW-0472">Membrane</keyword>
<comment type="caution">
    <text evidence="2">The sequence shown here is derived from an EMBL/GenBank/DDBJ whole genome shotgun (WGS) entry which is preliminary data.</text>
</comment>
<proteinExistence type="predicted"/>
<dbReference type="PANTHER" id="PTHR35337">
    <property type="entry name" value="SLR1478 PROTEIN"/>
    <property type="match status" value="1"/>
</dbReference>
<dbReference type="EMBL" id="JACYTN010000025">
    <property type="protein sequence ID" value="MBD8500576.1"/>
    <property type="molecule type" value="Genomic_DNA"/>
</dbReference>
<evidence type="ECO:0000313" key="3">
    <source>
        <dbReference type="Proteomes" id="UP000634529"/>
    </source>
</evidence>
<evidence type="ECO:0000313" key="2">
    <source>
        <dbReference type="EMBL" id="MBD8500576.1"/>
    </source>
</evidence>
<keyword evidence="3" id="KW-1185">Reference proteome</keyword>
<dbReference type="PANTHER" id="PTHR35337:SF1">
    <property type="entry name" value="SLR1478 PROTEIN"/>
    <property type="match status" value="1"/>
</dbReference>
<organism evidence="2 3">
    <name type="scientific">Paenibacillus arenosi</name>
    <dbReference type="NCBI Taxonomy" id="2774142"/>
    <lineage>
        <taxon>Bacteria</taxon>
        <taxon>Bacillati</taxon>
        <taxon>Bacillota</taxon>
        <taxon>Bacilli</taxon>
        <taxon>Bacillales</taxon>
        <taxon>Paenibacillaceae</taxon>
        <taxon>Paenibacillus</taxon>
    </lineage>
</organism>
<accession>A0ABR9B357</accession>
<reference evidence="2 3" key="1">
    <citation type="submission" date="2020-09" db="EMBL/GenBank/DDBJ databases">
        <title>Paenibacillus sp. CAU 1523 isolated from sand of Haeundae Beach.</title>
        <authorList>
            <person name="Kim W."/>
        </authorList>
    </citation>
    <scope>NUCLEOTIDE SEQUENCE [LARGE SCALE GENOMIC DNA]</scope>
    <source>
        <strain evidence="2 3">CAU 1523</strain>
    </source>
</reference>
<protein>
    <submittedName>
        <fullName evidence="2">Stage II sporulation protein M</fullName>
    </submittedName>
</protein>
<keyword evidence="1" id="KW-0812">Transmembrane</keyword>
<feature type="transmembrane region" description="Helical" evidence="1">
    <location>
        <begin position="98"/>
        <end position="121"/>
    </location>
</feature>
<sequence>MGWMWTGFHEFLDGQISQIGEIARSLHQSANPIVTLFIFIFFNNAIKAVLVMFSGIVFGLFPLYLLVVNGMVLGYLFFDMHREGLNVFMQFTVGILPHGILELPAIIIAAAFGIRFGVLAFQRMTRSGRGSGLTIKEWAKKTGAAAVWITIILLAAALIESTVTLWIMELYRSSI</sequence>
<name>A0ABR9B357_9BACL</name>
<dbReference type="InterPro" id="IPR002798">
    <property type="entry name" value="SpoIIM-like"/>
</dbReference>
<dbReference type="Pfam" id="PF01944">
    <property type="entry name" value="SpoIIM"/>
    <property type="match status" value="1"/>
</dbReference>
<evidence type="ECO:0000256" key="1">
    <source>
        <dbReference type="SAM" id="Phobius"/>
    </source>
</evidence>
<feature type="transmembrane region" description="Helical" evidence="1">
    <location>
        <begin position="60"/>
        <end position="78"/>
    </location>
</feature>